<dbReference type="AlphaFoldDB" id="A0A9X3IU20"/>
<dbReference type="GO" id="GO:0005829">
    <property type="term" value="C:cytosol"/>
    <property type="evidence" value="ECO:0007669"/>
    <property type="project" value="TreeGrafter"/>
</dbReference>
<dbReference type="Gene3D" id="1.10.10.10">
    <property type="entry name" value="Winged helix-like DNA-binding domain superfamily/Winged helix DNA-binding domain"/>
    <property type="match status" value="1"/>
</dbReference>
<keyword evidence="3" id="KW-0238">DNA-binding</keyword>
<protein>
    <submittedName>
        <fullName evidence="6">LysR substrate-binding domain-containing protein</fullName>
    </submittedName>
</protein>
<dbReference type="PANTHER" id="PTHR30419">
    <property type="entry name" value="HTH-TYPE TRANSCRIPTIONAL REGULATOR YBHD"/>
    <property type="match status" value="1"/>
</dbReference>
<dbReference type="GO" id="GO:0003700">
    <property type="term" value="F:DNA-binding transcription factor activity"/>
    <property type="evidence" value="ECO:0007669"/>
    <property type="project" value="InterPro"/>
</dbReference>
<organism evidence="6 7">
    <name type="scientific">Parathalassolituus penaei</name>
    <dbReference type="NCBI Taxonomy" id="2997323"/>
    <lineage>
        <taxon>Bacteria</taxon>
        <taxon>Pseudomonadati</taxon>
        <taxon>Pseudomonadota</taxon>
        <taxon>Gammaproteobacteria</taxon>
        <taxon>Oceanospirillales</taxon>
        <taxon>Oceanospirillaceae</taxon>
        <taxon>Parathalassolituus</taxon>
    </lineage>
</organism>
<dbReference type="PANTHER" id="PTHR30419:SF8">
    <property type="entry name" value="NITROGEN ASSIMILATION TRANSCRIPTIONAL ACTIVATOR-RELATED"/>
    <property type="match status" value="1"/>
</dbReference>
<dbReference type="EMBL" id="JAPNOA010000059">
    <property type="protein sequence ID" value="MCY0967461.1"/>
    <property type="molecule type" value="Genomic_DNA"/>
</dbReference>
<dbReference type="InterPro" id="IPR005119">
    <property type="entry name" value="LysR_subst-bd"/>
</dbReference>
<evidence type="ECO:0000313" key="7">
    <source>
        <dbReference type="Proteomes" id="UP001150830"/>
    </source>
</evidence>
<name>A0A9X3IU20_9GAMM</name>
<dbReference type="Pfam" id="PF03466">
    <property type="entry name" value="LysR_substrate"/>
    <property type="match status" value="1"/>
</dbReference>
<dbReference type="SUPFAM" id="SSF46785">
    <property type="entry name" value="Winged helix' DNA-binding domain"/>
    <property type="match status" value="1"/>
</dbReference>
<evidence type="ECO:0000313" key="6">
    <source>
        <dbReference type="EMBL" id="MCY0967461.1"/>
    </source>
</evidence>
<dbReference type="InterPro" id="IPR050950">
    <property type="entry name" value="HTH-type_LysR_regulators"/>
</dbReference>
<sequence>MNWTKQLRLKHLALLIELAESGSLSDVARHSFTTQPGLSKWLKELEDDVGAPLFERHARGLRPTALGDVMIQHARRILSEVDRASQDVNALRQGGSRILSIGTSPAAAPAFVPAAMMRFMELHPQIRLRVEEGTMNEMLAQLELGKLDLVVGRMDNYRPRPTLSSAILYSERLRVVARPGHPLAGRSDLGWDDLYNYQWIVWPDGTPIRAKLDMALTAAGRKPAPAQVESSSQIANLWLIKYSNMLSISSERVARHFSERGLVVPLDMQIEHADGAVGMCWRDEGSPDPLLRSLIDCFREQSRRMENGEE</sequence>
<evidence type="ECO:0000256" key="4">
    <source>
        <dbReference type="ARBA" id="ARBA00023163"/>
    </source>
</evidence>
<dbReference type="PROSITE" id="PS50931">
    <property type="entry name" value="HTH_LYSR"/>
    <property type="match status" value="1"/>
</dbReference>
<dbReference type="InterPro" id="IPR000847">
    <property type="entry name" value="LysR_HTH_N"/>
</dbReference>
<dbReference type="SUPFAM" id="SSF53850">
    <property type="entry name" value="Periplasmic binding protein-like II"/>
    <property type="match status" value="1"/>
</dbReference>
<gene>
    <name evidence="6" type="ORF">OUO13_19950</name>
</gene>
<reference evidence="6" key="1">
    <citation type="submission" date="2022-11" db="EMBL/GenBank/DDBJ databases">
        <title>Parathalassolutuus dongxingensis gen. nov., sp. nov., a novel member of family Oceanospirillaceae isolated from a coastal shrimp pond in Guangxi, China.</title>
        <authorList>
            <person name="Chen H."/>
        </authorList>
    </citation>
    <scope>NUCLEOTIDE SEQUENCE</scope>
    <source>
        <strain evidence="6">G-43</strain>
    </source>
</reference>
<proteinExistence type="inferred from homology"/>
<evidence type="ECO:0000256" key="1">
    <source>
        <dbReference type="ARBA" id="ARBA00009437"/>
    </source>
</evidence>
<comment type="caution">
    <text evidence="6">The sequence shown here is derived from an EMBL/GenBank/DDBJ whole genome shotgun (WGS) entry which is preliminary data.</text>
</comment>
<dbReference type="Pfam" id="PF00126">
    <property type="entry name" value="HTH_1"/>
    <property type="match status" value="1"/>
</dbReference>
<dbReference type="InterPro" id="IPR036388">
    <property type="entry name" value="WH-like_DNA-bd_sf"/>
</dbReference>
<evidence type="ECO:0000256" key="2">
    <source>
        <dbReference type="ARBA" id="ARBA00023015"/>
    </source>
</evidence>
<keyword evidence="4" id="KW-0804">Transcription</keyword>
<keyword evidence="7" id="KW-1185">Reference proteome</keyword>
<accession>A0A9X3IU20</accession>
<evidence type="ECO:0000256" key="3">
    <source>
        <dbReference type="ARBA" id="ARBA00023125"/>
    </source>
</evidence>
<dbReference type="Gene3D" id="3.40.190.290">
    <property type="match status" value="1"/>
</dbReference>
<evidence type="ECO:0000259" key="5">
    <source>
        <dbReference type="PROSITE" id="PS50931"/>
    </source>
</evidence>
<dbReference type="Proteomes" id="UP001150830">
    <property type="component" value="Unassembled WGS sequence"/>
</dbReference>
<comment type="similarity">
    <text evidence="1">Belongs to the LysR transcriptional regulatory family.</text>
</comment>
<dbReference type="GO" id="GO:0003677">
    <property type="term" value="F:DNA binding"/>
    <property type="evidence" value="ECO:0007669"/>
    <property type="project" value="UniProtKB-KW"/>
</dbReference>
<dbReference type="RefSeq" id="WP_283175658.1">
    <property type="nucleotide sequence ID" value="NZ_JAPNOA010000059.1"/>
</dbReference>
<keyword evidence="2" id="KW-0805">Transcription regulation</keyword>
<feature type="domain" description="HTH lysR-type" evidence="5">
    <location>
        <begin position="7"/>
        <end position="64"/>
    </location>
</feature>
<dbReference type="InterPro" id="IPR036390">
    <property type="entry name" value="WH_DNA-bd_sf"/>
</dbReference>